<reference evidence="1 2" key="1">
    <citation type="submission" date="2018-12" db="EMBL/GenBank/DDBJ databases">
        <authorList>
            <consortium name="Pathogen Informatics"/>
        </authorList>
    </citation>
    <scope>NUCLEOTIDE SEQUENCE [LARGE SCALE GENOMIC DNA]</scope>
    <source>
        <strain evidence="1 2">NCTC11923</strain>
    </source>
</reference>
<organism evidence="1 2">
    <name type="scientific">Actinomyces slackii</name>
    <dbReference type="NCBI Taxonomy" id="52774"/>
    <lineage>
        <taxon>Bacteria</taxon>
        <taxon>Bacillati</taxon>
        <taxon>Actinomycetota</taxon>
        <taxon>Actinomycetes</taxon>
        <taxon>Actinomycetales</taxon>
        <taxon>Actinomycetaceae</taxon>
        <taxon>Actinomyces</taxon>
    </lineage>
</organism>
<dbReference type="AlphaFoldDB" id="A0A3S5EM45"/>
<dbReference type="STRING" id="1278298.GCA_000428685_00288"/>
<proteinExistence type="predicted"/>
<gene>
    <name evidence="1" type="ORF">NCTC11923_00767</name>
</gene>
<protein>
    <submittedName>
        <fullName evidence="1">Uncharacterized protein</fullName>
    </submittedName>
</protein>
<sequence length="66" mass="6832">MGRDCGGRRAAQRGVFPTGAALRAILAECEADNPLLPDDTPTEPVGLVGAGMTLSAVEAPRRENVL</sequence>
<name>A0A3S5EM45_9ACTO</name>
<accession>A0A3S5EM45</accession>
<keyword evidence="2" id="KW-1185">Reference proteome</keyword>
<dbReference type="KEGG" id="asla:NCTC11923_00767"/>
<evidence type="ECO:0000313" key="2">
    <source>
        <dbReference type="Proteomes" id="UP000276899"/>
    </source>
</evidence>
<dbReference type="Proteomes" id="UP000276899">
    <property type="component" value="Chromosome"/>
</dbReference>
<evidence type="ECO:0000313" key="1">
    <source>
        <dbReference type="EMBL" id="VEG74147.1"/>
    </source>
</evidence>
<dbReference type="EMBL" id="LR134363">
    <property type="protein sequence ID" value="VEG74147.1"/>
    <property type="molecule type" value="Genomic_DNA"/>
</dbReference>